<sequence>MSKPKTCIRITGTRTGKLRARVEHKEIRAEPHINEDGELRLIKKAKSRFDVTIGGQKWYGLELQLRLSILCRARDYVNQLDKGLVEAIHEFEAFEQSEGIHTELDWETLGLREETCR</sequence>
<reference evidence="1" key="1">
    <citation type="journal article" date="2015" name="Nature">
        <title>Complex archaea that bridge the gap between prokaryotes and eukaryotes.</title>
        <authorList>
            <person name="Spang A."/>
            <person name="Saw J.H."/>
            <person name="Jorgensen S.L."/>
            <person name="Zaremba-Niedzwiedzka K."/>
            <person name="Martijn J."/>
            <person name="Lind A.E."/>
            <person name="van Eijk R."/>
            <person name="Schleper C."/>
            <person name="Guy L."/>
            <person name="Ettema T.J."/>
        </authorList>
    </citation>
    <scope>NUCLEOTIDE SEQUENCE</scope>
</reference>
<evidence type="ECO:0000313" key="1">
    <source>
        <dbReference type="EMBL" id="KKL22449.1"/>
    </source>
</evidence>
<protein>
    <submittedName>
        <fullName evidence="1">Uncharacterized protein</fullName>
    </submittedName>
</protein>
<proteinExistence type="predicted"/>
<accession>A0A0F9BKM2</accession>
<comment type="caution">
    <text evidence="1">The sequence shown here is derived from an EMBL/GenBank/DDBJ whole genome shotgun (WGS) entry which is preliminary data.</text>
</comment>
<name>A0A0F9BKM2_9ZZZZ</name>
<dbReference type="AlphaFoldDB" id="A0A0F9BKM2"/>
<organism evidence="1">
    <name type="scientific">marine sediment metagenome</name>
    <dbReference type="NCBI Taxonomy" id="412755"/>
    <lineage>
        <taxon>unclassified sequences</taxon>
        <taxon>metagenomes</taxon>
        <taxon>ecological metagenomes</taxon>
    </lineage>
</organism>
<gene>
    <name evidence="1" type="ORF">LCGC14_2435330</name>
</gene>
<dbReference type="EMBL" id="LAZR01037345">
    <property type="protein sequence ID" value="KKL22449.1"/>
    <property type="molecule type" value="Genomic_DNA"/>
</dbReference>